<accession>C8VM33</accession>
<name>Q5BDG1_EMENI</name>
<gene>
    <name evidence="1" type="ORF">ANIA_01419</name>
</gene>
<protein>
    <submittedName>
        <fullName evidence="1">Uncharacterized protein</fullName>
    </submittedName>
</protein>
<keyword evidence="2" id="KW-1185">Reference proteome</keyword>
<accession>Q5BDG1</accession>
<dbReference type="InParanoid" id="Q5BDG1"/>
<proteinExistence type="predicted"/>
<dbReference type="RefSeq" id="XP_659023.1">
    <property type="nucleotide sequence ID" value="XM_653931.1"/>
</dbReference>
<reference evidence="2" key="2">
    <citation type="journal article" date="2009" name="Fungal Genet. Biol.">
        <title>The 2008 update of the Aspergillus nidulans genome annotation: a community effort.</title>
        <authorList>
            <person name="Wortman J.R."/>
            <person name="Gilsenan J.M."/>
            <person name="Joardar V."/>
            <person name="Deegan J."/>
            <person name="Clutterbuck J."/>
            <person name="Andersen M.R."/>
            <person name="Archer D."/>
            <person name="Bencina M."/>
            <person name="Braus G."/>
            <person name="Coutinho P."/>
            <person name="von Dohren H."/>
            <person name="Doonan J."/>
            <person name="Driessen A.J."/>
            <person name="Durek P."/>
            <person name="Espeso E."/>
            <person name="Fekete E."/>
            <person name="Flipphi M."/>
            <person name="Estrada C.G."/>
            <person name="Geysens S."/>
            <person name="Goldman G."/>
            <person name="de Groot P.W."/>
            <person name="Hansen K."/>
            <person name="Harris S.D."/>
            <person name="Heinekamp T."/>
            <person name="Helmstaedt K."/>
            <person name="Henrissat B."/>
            <person name="Hofmann G."/>
            <person name="Homan T."/>
            <person name="Horio T."/>
            <person name="Horiuchi H."/>
            <person name="James S."/>
            <person name="Jones M."/>
            <person name="Karaffa L."/>
            <person name="Karanyi Z."/>
            <person name="Kato M."/>
            <person name="Keller N."/>
            <person name="Kelly D.E."/>
            <person name="Kiel J.A."/>
            <person name="Kim J.M."/>
            <person name="van der Klei I.J."/>
            <person name="Klis F.M."/>
            <person name="Kovalchuk A."/>
            <person name="Krasevec N."/>
            <person name="Kubicek C.P."/>
            <person name="Liu B."/>
            <person name="Maccabe A."/>
            <person name="Meyer V."/>
            <person name="Mirabito P."/>
            <person name="Miskei M."/>
            <person name="Mos M."/>
            <person name="Mullins J."/>
            <person name="Nelson D.R."/>
            <person name="Nielsen J."/>
            <person name="Oakley B.R."/>
            <person name="Osmani S.A."/>
            <person name="Pakula T."/>
            <person name="Paszewski A."/>
            <person name="Paulsen I."/>
            <person name="Pilsyk S."/>
            <person name="Pocsi I."/>
            <person name="Punt P.J."/>
            <person name="Ram A.F."/>
            <person name="Ren Q."/>
            <person name="Robellet X."/>
            <person name="Robson G."/>
            <person name="Seiboth B."/>
            <person name="van Solingen P."/>
            <person name="Specht T."/>
            <person name="Sun J."/>
            <person name="Taheri-Talesh N."/>
            <person name="Takeshita N."/>
            <person name="Ussery D."/>
            <person name="vanKuyk P.A."/>
            <person name="Visser H."/>
            <person name="van de Vondervoort P.J."/>
            <person name="de Vries R.P."/>
            <person name="Walton J."/>
            <person name="Xiang X."/>
            <person name="Xiong Y."/>
            <person name="Zeng A.P."/>
            <person name="Brandt B.W."/>
            <person name="Cornell M.J."/>
            <person name="van den Hondel C.A."/>
            <person name="Visser J."/>
            <person name="Oliver S.G."/>
            <person name="Turner G."/>
        </authorList>
    </citation>
    <scope>GENOME REANNOTATION</scope>
    <source>
        <strain evidence="2">FGSC A4 / ATCC 38163 / CBS 112.46 / NRRL 194 / M139</strain>
    </source>
</reference>
<dbReference type="HOGENOM" id="CLU_1917043_0_0_1"/>
<dbReference type="EMBL" id="BN001307">
    <property type="protein sequence ID" value="CBF84821.1"/>
    <property type="molecule type" value="Genomic_DNA"/>
</dbReference>
<organism evidence="1 2">
    <name type="scientific">Emericella nidulans (strain FGSC A4 / ATCC 38163 / CBS 112.46 / NRRL 194 / M139)</name>
    <name type="common">Aspergillus nidulans</name>
    <dbReference type="NCBI Taxonomy" id="227321"/>
    <lineage>
        <taxon>Eukaryota</taxon>
        <taxon>Fungi</taxon>
        <taxon>Dikarya</taxon>
        <taxon>Ascomycota</taxon>
        <taxon>Pezizomycotina</taxon>
        <taxon>Eurotiomycetes</taxon>
        <taxon>Eurotiomycetidae</taxon>
        <taxon>Eurotiales</taxon>
        <taxon>Aspergillaceae</taxon>
        <taxon>Aspergillus</taxon>
        <taxon>Aspergillus subgen. Nidulantes</taxon>
    </lineage>
</organism>
<sequence length="132" mass="14600">MSRLLWMASDIQTQNEDACLGIHQLLPSTQCRASLSRVYFPVFKKRENLTAHYQGAEAISILGRLREANIQKLDGDNNGSAIPTGAVMTKLLTLSSYGLDIVLFQLEPRQHQSRISTDCGVRLINGKVAKSV</sequence>
<dbReference type="GeneID" id="2875450"/>
<evidence type="ECO:0000313" key="1">
    <source>
        <dbReference type="EMBL" id="CBF84821.1"/>
    </source>
</evidence>
<dbReference type="VEuPathDB" id="FungiDB:AN1419"/>
<evidence type="ECO:0000313" key="2">
    <source>
        <dbReference type="Proteomes" id="UP000000560"/>
    </source>
</evidence>
<dbReference type="Proteomes" id="UP000000560">
    <property type="component" value="Chromosome VII"/>
</dbReference>
<reference evidence="2" key="1">
    <citation type="journal article" date="2005" name="Nature">
        <title>Sequencing of Aspergillus nidulans and comparative analysis with A. fumigatus and A. oryzae.</title>
        <authorList>
            <person name="Galagan J.E."/>
            <person name="Calvo S.E."/>
            <person name="Cuomo C."/>
            <person name="Ma L.J."/>
            <person name="Wortman J.R."/>
            <person name="Batzoglou S."/>
            <person name="Lee S.I."/>
            <person name="Basturkmen M."/>
            <person name="Spevak C.C."/>
            <person name="Clutterbuck J."/>
            <person name="Kapitonov V."/>
            <person name="Jurka J."/>
            <person name="Scazzocchio C."/>
            <person name="Farman M."/>
            <person name="Butler J."/>
            <person name="Purcell S."/>
            <person name="Harris S."/>
            <person name="Braus G.H."/>
            <person name="Draht O."/>
            <person name="Busch S."/>
            <person name="D'Enfert C."/>
            <person name="Bouchier C."/>
            <person name="Goldman G.H."/>
            <person name="Bell-Pedersen D."/>
            <person name="Griffiths-Jones S."/>
            <person name="Doonan J.H."/>
            <person name="Yu J."/>
            <person name="Vienken K."/>
            <person name="Pain A."/>
            <person name="Freitag M."/>
            <person name="Selker E.U."/>
            <person name="Archer D.B."/>
            <person name="Penalva M.A."/>
            <person name="Oakley B.R."/>
            <person name="Momany M."/>
            <person name="Tanaka T."/>
            <person name="Kumagai T."/>
            <person name="Asai K."/>
            <person name="Machida M."/>
            <person name="Nierman W.C."/>
            <person name="Denning D.W."/>
            <person name="Caddick M."/>
            <person name="Hynes M."/>
            <person name="Paoletti M."/>
            <person name="Fischer R."/>
            <person name="Miller B."/>
            <person name="Dyer P."/>
            <person name="Sachs M.S."/>
            <person name="Osmani S.A."/>
            <person name="Birren B.W."/>
        </authorList>
    </citation>
    <scope>NUCLEOTIDE SEQUENCE [LARGE SCALE GENOMIC DNA]</scope>
    <source>
        <strain evidence="2">FGSC A4 / ATCC 38163 / CBS 112.46 / NRRL 194 / M139</strain>
    </source>
</reference>
<dbReference type="KEGG" id="ani:ANIA_01419"/>
<dbReference type="AlphaFoldDB" id="Q5BDG1"/>